<proteinExistence type="predicted"/>
<dbReference type="OMA" id="TPRISYY"/>
<accession>K3YYR3</accession>
<feature type="domain" description="RNase H type-1" evidence="1">
    <location>
        <begin position="41"/>
        <end position="103"/>
    </location>
</feature>
<keyword evidence="3" id="KW-1185">Reference proteome</keyword>
<reference evidence="2" key="2">
    <citation type="submission" date="2018-08" db="UniProtKB">
        <authorList>
            <consortium name="EnsemblPlants"/>
        </authorList>
    </citation>
    <scope>IDENTIFICATION</scope>
    <source>
        <strain evidence="2">Yugu1</strain>
    </source>
</reference>
<dbReference type="InterPro" id="IPR002156">
    <property type="entry name" value="RNaseH_domain"/>
</dbReference>
<evidence type="ECO:0000259" key="1">
    <source>
        <dbReference type="Pfam" id="PF13456"/>
    </source>
</evidence>
<evidence type="ECO:0000313" key="3">
    <source>
        <dbReference type="Proteomes" id="UP000004995"/>
    </source>
</evidence>
<evidence type="ECO:0000313" key="2">
    <source>
        <dbReference type="EnsemblPlants" id="KQL29491"/>
    </source>
</evidence>
<dbReference type="Pfam" id="PF13456">
    <property type="entry name" value="RVT_3"/>
    <property type="match status" value="1"/>
</dbReference>
<dbReference type="GO" id="GO:0004523">
    <property type="term" value="F:RNA-DNA hybrid ribonuclease activity"/>
    <property type="evidence" value="ECO:0007669"/>
    <property type="project" value="InterPro"/>
</dbReference>
<dbReference type="InParanoid" id="K3YYR3"/>
<dbReference type="EnsemblPlants" id="KQL29491">
    <property type="protein sequence ID" value="KQL29491"/>
    <property type="gene ID" value="SETIT_019419mg"/>
</dbReference>
<dbReference type="GO" id="GO:0003676">
    <property type="term" value="F:nucleic acid binding"/>
    <property type="evidence" value="ECO:0007669"/>
    <property type="project" value="InterPro"/>
</dbReference>
<protein>
    <recommendedName>
        <fullName evidence="1">RNase H type-1 domain-containing protein</fullName>
    </recommendedName>
</protein>
<dbReference type="Gramene" id="KQL29491">
    <property type="protein sequence ID" value="KQL29491"/>
    <property type="gene ID" value="SETIT_019419mg"/>
</dbReference>
<reference evidence="3" key="1">
    <citation type="journal article" date="2012" name="Nat. Biotechnol.">
        <title>Reference genome sequence of the model plant Setaria.</title>
        <authorList>
            <person name="Bennetzen J.L."/>
            <person name="Schmutz J."/>
            <person name="Wang H."/>
            <person name="Percifield R."/>
            <person name="Hawkins J."/>
            <person name="Pontaroli A.C."/>
            <person name="Estep M."/>
            <person name="Feng L."/>
            <person name="Vaughn J.N."/>
            <person name="Grimwood J."/>
            <person name="Jenkins J."/>
            <person name="Barry K."/>
            <person name="Lindquist E."/>
            <person name="Hellsten U."/>
            <person name="Deshpande S."/>
            <person name="Wang X."/>
            <person name="Wu X."/>
            <person name="Mitros T."/>
            <person name="Triplett J."/>
            <person name="Yang X."/>
            <person name="Ye C.Y."/>
            <person name="Mauro-Herrera M."/>
            <person name="Wang L."/>
            <person name="Li P."/>
            <person name="Sharma M."/>
            <person name="Sharma R."/>
            <person name="Ronald P.C."/>
            <person name="Panaud O."/>
            <person name="Kellogg E.A."/>
            <person name="Brutnell T.P."/>
            <person name="Doust A.N."/>
            <person name="Tuskan G.A."/>
            <person name="Rokhsar D."/>
            <person name="Devos K.M."/>
        </authorList>
    </citation>
    <scope>NUCLEOTIDE SEQUENCE [LARGE SCALE GENOMIC DNA]</scope>
    <source>
        <strain evidence="3">cv. Yugu1</strain>
    </source>
</reference>
<sequence length="134" mass="15569">MTISKFTCNIIVPITPRISYYYIRSKCPCHHIDLRKREVAIHHIKKLTDCLELVKLWETIDAQRSAVNLILRDIRNISRSFGEFTFVYATRTCNRVAHVSARQVSHDHVAEEWHGNPLLVLRDLLASDCNQVLT</sequence>
<dbReference type="HOGENOM" id="CLU_1899814_0_0_1"/>
<organism evidence="2 3">
    <name type="scientific">Setaria italica</name>
    <name type="common">Foxtail millet</name>
    <name type="synonym">Panicum italicum</name>
    <dbReference type="NCBI Taxonomy" id="4555"/>
    <lineage>
        <taxon>Eukaryota</taxon>
        <taxon>Viridiplantae</taxon>
        <taxon>Streptophyta</taxon>
        <taxon>Embryophyta</taxon>
        <taxon>Tracheophyta</taxon>
        <taxon>Spermatophyta</taxon>
        <taxon>Magnoliopsida</taxon>
        <taxon>Liliopsida</taxon>
        <taxon>Poales</taxon>
        <taxon>Poaceae</taxon>
        <taxon>PACMAD clade</taxon>
        <taxon>Panicoideae</taxon>
        <taxon>Panicodae</taxon>
        <taxon>Paniceae</taxon>
        <taxon>Cenchrinae</taxon>
        <taxon>Setaria</taxon>
    </lineage>
</organism>
<name>K3YYR3_SETIT</name>
<dbReference type="AlphaFoldDB" id="K3YYR3"/>
<dbReference type="Proteomes" id="UP000004995">
    <property type="component" value="Unassembled WGS sequence"/>
</dbReference>
<dbReference type="EMBL" id="AGNK02000265">
    <property type="status" value="NOT_ANNOTATED_CDS"/>
    <property type="molecule type" value="Genomic_DNA"/>
</dbReference>